<keyword evidence="3" id="KW-1185">Reference proteome</keyword>
<accession>A0A6S6Z790</accession>
<evidence type="ECO:0000313" key="2">
    <source>
        <dbReference type="EMBL" id="CAB3665614.1"/>
    </source>
</evidence>
<name>A0A6S6Z790_9BURK</name>
<gene>
    <name evidence="2" type="ORF">LMG26690_00814</name>
</gene>
<reference evidence="2 3" key="1">
    <citation type="submission" date="2020-04" db="EMBL/GenBank/DDBJ databases">
        <authorList>
            <person name="De Canck E."/>
        </authorList>
    </citation>
    <scope>NUCLEOTIDE SEQUENCE [LARGE SCALE GENOMIC DNA]</scope>
    <source>
        <strain evidence="2 3">LMG 26690</strain>
    </source>
</reference>
<dbReference type="AlphaFoldDB" id="A0A6S6Z790"/>
<dbReference type="RefSeq" id="WP_175121818.1">
    <property type="nucleotide sequence ID" value="NZ_CADIJM010000001.1"/>
</dbReference>
<dbReference type="EMBL" id="CADIJM010000001">
    <property type="protein sequence ID" value="CAB3665614.1"/>
    <property type="molecule type" value="Genomic_DNA"/>
</dbReference>
<feature type="compositionally biased region" description="Basic and acidic residues" evidence="1">
    <location>
        <begin position="88"/>
        <end position="97"/>
    </location>
</feature>
<sequence length="97" mass="11079">MPKNQYQTPSCPHWGLRYSANSELGIEFKIRKISFFYFPAYRDLDEQARFEARCSMTNVVEQIVYTLEPVKPCSVRPETGPVASGADPHQHLTDTLA</sequence>
<dbReference type="Proteomes" id="UP000494214">
    <property type="component" value="Unassembled WGS sequence"/>
</dbReference>
<proteinExistence type="predicted"/>
<organism evidence="2 3">
    <name type="scientific">Achromobacter animicus</name>
    <dbReference type="NCBI Taxonomy" id="1389935"/>
    <lineage>
        <taxon>Bacteria</taxon>
        <taxon>Pseudomonadati</taxon>
        <taxon>Pseudomonadota</taxon>
        <taxon>Betaproteobacteria</taxon>
        <taxon>Burkholderiales</taxon>
        <taxon>Alcaligenaceae</taxon>
        <taxon>Achromobacter</taxon>
    </lineage>
</organism>
<evidence type="ECO:0000313" key="3">
    <source>
        <dbReference type="Proteomes" id="UP000494214"/>
    </source>
</evidence>
<evidence type="ECO:0000256" key="1">
    <source>
        <dbReference type="SAM" id="MobiDB-lite"/>
    </source>
</evidence>
<protein>
    <submittedName>
        <fullName evidence="2">Uncharacterized protein</fullName>
    </submittedName>
</protein>
<feature type="region of interest" description="Disordered" evidence="1">
    <location>
        <begin position="74"/>
        <end position="97"/>
    </location>
</feature>